<name>A0ABT1D2E3_9PROT</name>
<accession>A0ABT1D2E3</accession>
<feature type="region of interest" description="Disordered" evidence="1">
    <location>
        <begin position="345"/>
        <end position="374"/>
    </location>
</feature>
<keyword evidence="3" id="KW-1185">Reference proteome</keyword>
<reference evidence="2 3" key="1">
    <citation type="submission" date="2021-12" db="EMBL/GenBank/DDBJ databases">
        <title>Siccirubricoccus leaddurans sp. nov., a high concentration Zn2+ tolerance bacterium.</title>
        <authorList>
            <person name="Cao Y."/>
        </authorList>
    </citation>
    <scope>NUCLEOTIDE SEQUENCE [LARGE SCALE GENOMIC DNA]</scope>
    <source>
        <strain evidence="2 3">KC 17139</strain>
    </source>
</reference>
<organism evidence="2 3">
    <name type="scientific">Siccirubricoccus soli</name>
    <dbReference type="NCBI Taxonomy" id="2899147"/>
    <lineage>
        <taxon>Bacteria</taxon>
        <taxon>Pseudomonadati</taxon>
        <taxon>Pseudomonadota</taxon>
        <taxon>Alphaproteobacteria</taxon>
        <taxon>Acetobacterales</taxon>
        <taxon>Roseomonadaceae</taxon>
        <taxon>Siccirubricoccus</taxon>
    </lineage>
</organism>
<protein>
    <recommendedName>
        <fullName evidence="4">YqaJ viral recombinase domain-containing protein</fullName>
    </recommendedName>
</protein>
<evidence type="ECO:0000313" key="2">
    <source>
        <dbReference type="EMBL" id="MCO6416071.1"/>
    </source>
</evidence>
<evidence type="ECO:0000256" key="1">
    <source>
        <dbReference type="SAM" id="MobiDB-lite"/>
    </source>
</evidence>
<sequence>MRCTAELRLDGPAKRGKCACQHCGHVNRFPRSDAGPPRHRPFAIEYYNSERKAEHSGRFFKRPDEADLAQVAEAEARWSAAEPRFVPEDEILPGDETDRLHRWGYARYRHMFSARQLLGLEASCRLIAGVEDERVRHALATNLSDLLRYQNLLCRHSPMRCFGPGSRQPGRPRRLSPSTTCPPRDYPVSCYRPDLLCARPDDWRFVEVKGPGDALHFRQANWLLHRRDPAWPFEICMPVKGLQEARFAADEIGPGPAFAVACAEKLEEHQDFLTGISMFGLTGKDLVAAEDRNAASIVRDRRRLWAGLVAKGHDPRSLTTLRSGRLMTVLDSHWPPELTGADMERMAQRAAKQAKNKKRIAAHNRQSARASRRK</sequence>
<evidence type="ECO:0000313" key="3">
    <source>
        <dbReference type="Proteomes" id="UP001523392"/>
    </source>
</evidence>
<proteinExistence type="predicted"/>
<dbReference type="EMBL" id="JAFIRR010000045">
    <property type="protein sequence ID" value="MCO6416071.1"/>
    <property type="molecule type" value="Genomic_DNA"/>
</dbReference>
<gene>
    <name evidence="2" type="ORF">JYK14_07790</name>
</gene>
<dbReference type="RefSeq" id="WP_252952680.1">
    <property type="nucleotide sequence ID" value="NZ_JAFIRR010000045.1"/>
</dbReference>
<dbReference type="Proteomes" id="UP001523392">
    <property type="component" value="Unassembled WGS sequence"/>
</dbReference>
<feature type="compositionally biased region" description="Polar residues" evidence="1">
    <location>
        <begin position="364"/>
        <end position="374"/>
    </location>
</feature>
<evidence type="ECO:0008006" key="4">
    <source>
        <dbReference type="Google" id="ProtNLM"/>
    </source>
</evidence>
<feature type="compositionally biased region" description="Basic residues" evidence="1">
    <location>
        <begin position="352"/>
        <end position="362"/>
    </location>
</feature>
<comment type="caution">
    <text evidence="2">The sequence shown here is derived from an EMBL/GenBank/DDBJ whole genome shotgun (WGS) entry which is preliminary data.</text>
</comment>